<dbReference type="Proteomes" id="UP001642409">
    <property type="component" value="Unassembled WGS sequence"/>
</dbReference>
<dbReference type="SUPFAM" id="SSF52058">
    <property type="entry name" value="L domain-like"/>
    <property type="match status" value="1"/>
</dbReference>
<name>A0AA86QEP7_9EUKA</name>
<dbReference type="InterPro" id="IPR001611">
    <property type="entry name" value="Leu-rich_rpt"/>
</dbReference>
<dbReference type="EMBL" id="CATOUU010000878">
    <property type="protein sequence ID" value="CAI9956678.1"/>
    <property type="molecule type" value="Genomic_DNA"/>
</dbReference>
<dbReference type="PROSITE" id="PS51450">
    <property type="entry name" value="LRR"/>
    <property type="match status" value="2"/>
</dbReference>
<gene>
    <name evidence="1" type="ORF">HINF_LOCUS44323</name>
    <name evidence="2" type="ORF">HINF_LOCUS44424</name>
</gene>
<dbReference type="EMBL" id="CAXDID020000188">
    <property type="protein sequence ID" value="CAL6051547.1"/>
    <property type="molecule type" value="Genomic_DNA"/>
</dbReference>
<dbReference type="Gene3D" id="3.80.10.10">
    <property type="entry name" value="Ribonuclease Inhibitor"/>
    <property type="match status" value="2"/>
</dbReference>
<dbReference type="AlphaFoldDB" id="A0AA86QEP7"/>
<comment type="caution">
    <text evidence="1">The sequence shown here is derived from an EMBL/GenBank/DDBJ whole genome shotgun (WGS) entry which is preliminary data.</text>
</comment>
<evidence type="ECO:0000313" key="2">
    <source>
        <dbReference type="EMBL" id="CAL6051547.1"/>
    </source>
</evidence>
<keyword evidence="3" id="KW-1185">Reference proteome</keyword>
<proteinExistence type="predicted"/>
<organism evidence="1">
    <name type="scientific">Hexamita inflata</name>
    <dbReference type="NCBI Taxonomy" id="28002"/>
    <lineage>
        <taxon>Eukaryota</taxon>
        <taxon>Metamonada</taxon>
        <taxon>Diplomonadida</taxon>
        <taxon>Hexamitidae</taxon>
        <taxon>Hexamitinae</taxon>
        <taxon>Hexamita</taxon>
    </lineage>
</organism>
<evidence type="ECO:0000313" key="3">
    <source>
        <dbReference type="Proteomes" id="UP001642409"/>
    </source>
</evidence>
<protein>
    <submittedName>
        <fullName evidence="1">Leucine-rich repeat domain-containing protein</fullName>
    </submittedName>
    <submittedName>
        <fullName evidence="2">Leucine-rich_repeat domain-containing protein</fullName>
    </submittedName>
</protein>
<reference evidence="1" key="1">
    <citation type="submission" date="2023-06" db="EMBL/GenBank/DDBJ databases">
        <authorList>
            <person name="Kurt Z."/>
        </authorList>
    </citation>
    <scope>NUCLEOTIDE SEQUENCE</scope>
</reference>
<accession>A0AA86QEP7</accession>
<sequence>MLEDFDGSHNQIIDISILVKCFKLVRLNLNHNCINKLPQIAENITYIDLSVNKIYDIHEFKPVQSFECIILDNNYIINYAFIAQQINFNFKWVMDQNFLDVSSLQCINAMLTDIQAESIIVEINNIVPEEQNVINRELDKYLACKYLQQLKLTQQEHLIRNNEQTMLLILENEKEEIDTHIIDLNFTQHFTNCVSVTVNNYRRYLSFQRTPNNIIELILNNCPISCIEGIQNMIQLKYLTMKNCNLNSIYQLQYLINLISLDLNNNQIAVILYILNLPCLKLLDIFENYIPDTQFALTTKFDSKYSYSSQNKLRINRQLVYNKEMAILQINQQYKQKRFKRIFKEKLKAIRTRLNFVLVQYVSLFNLKIENAVQYSYYVANQ</sequence>
<dbReference type="InterPro" id="IPR032675">
    <property type="entry name" value="LRR_dom_sf"/>
</dbReference>
<evidence type="ECO:0000313" key="1">
    <source>
        <dbReference type="EMBL" id="CAI9956678.1"/>
    </source>
</evidence>
<reference evidence="2 3" key="2">
    <citation type="submission" date="2024-07" db="EMBL/GenBank/DDBJ databases">
        <authorList>
            <person name="Akdeniz Z."/>
        </authorList>
    </citation>
    <scope>NUCLEOTIDE SEQUENCE [LARGE SCALE GENOMIC DNA]</scope>
</reference>